<protein>
    <submittedName>
        <fullName evidence="7">RNA polymerase sigma factor</fullName>
    </submittedName>
</protein>
<accession>A0ABV7YYD0</accession>
<keyword evidence="4" id="KW-0804">Transcription</keyword>
<comment type="similarity">
    <text evidence="1">Belongs to the sigma-70 factor family. ECF subfamily.</text>
</comment>
<evidence type="ECO:0000256" key="1">
    <source>
        <dbReference type="ARBA" id="ARBA00010641"/>
    </source>
</evidence>
<comment type="caution">
    <text evidence="7">The sequence shown here is derived from an EMBL/GenBank/DDBJ whole genome shotgun (WGS) entry which is preliminary data.</text>
</comment>
<dbReference type="InterPro" id="IPR007627">
    <property type="entry name" value="RNA_pol_sigma70_r2"/>
</dbReference>
<dbReference type="InterPro" id="IPR013325">
    <property type="entry name" value="RNA_pol_sigma_r2"/>
</dbReference>
<evidence type="ECO:0000313" key="7">
    <source>
        <dbReference type="EMBL" id="MFC3810952.1"/>
    </source>
</evidence>
<dbReference type="InterPro" id="IPR014284">
    <property type="entry name" value="RNA_pol_sigma-70_dom"/>
</dbReference>
<evidence type="ECO:0000256" key="2">
    <source>
        <dbReference type="ARBA" id="ARBA00023015"/>
    </source>
</evidence>
<evidence type="ECO:0000256" key="4">
    <source>
        <dbReference type="ARBA" id="ARBA00023163"/>
    </source>
</evidence>
<dbReference type="CDD" id="cd06171">
    <property type="entry name" value="Sigma70_r4"/>
    <property type="match status" value="1"/>
</dbReference>
<proteinExistence type="inferred from homology"/>
<reference evidence="8" key="1">
    <citation type="journal article" date="2019" name="Int. J. Syst. Evol. Microbiol.">
        <title>The Global Catalogue of Microorganisms (GCM) 10K type strain sequencing project: providing services to taxonomists for standard genome sequencing and annotation.</title>
        <authorList>
            <consortium name="The Broad Institute Genomics Platform"/>
            <consortium name="The Broad Institute Genome Sequencing Center for Infectious Disease"/>
            <person name="Wu L."/>
            <person name="Ma J."/>
        </authorList>
    </citation>
    <scope>NUCLEOTIDE SEQUENCE [LARGE SCALE GENOMIC DNA]</scope>
    <source>
        <strain evidence="8">CECT 7956</strain>
    </source>
</reference>
<evidence type="ECO:0000259" key="6">
    <source>
        <dbReference type="Pfam" id="PF08281"/>
    </source>
</evidence>
<dbReference type="Gene3D" id="1.10.10.10">
    <property type="entry name" value="Winged helix-like DNA-binding domain superfamily/Winged helix DNA-binding domain"/>
    <property type="match status" value="1"/>
</dbReference>
<name>A0ABV7YYD0_9BACT</name>
<organism evidence="7 8">
    <name type="scientific">Lacihabitans lacunae</name>
    <dbReference type="NCBI Taxonomy" id="1028214"/>
    <lineage>
        <taxon>Bacteria</taxon>
        <taxon>Pseudomonadati</taxon>
        <taxon>Bacteroidota</taxon>
        <taxon>Cytophagia</taxon>
        <taxon>Cytophagales</taxon>
        <taxon>Leadbetterellaceae</taxon>
        <taxon>Lacihabitans</taxon>
    </lineage>
</organism>
<dbReference type="SUPFAM" id="SSF88946">
    <property type="entry name" value="Sigma2 domain of RNA polymerase sigma factors"/>
    <property type="match status" value="1"/>
</dbReference>
<dbReference type="PANTHER" id="PTHR43133">
    <property type="entry name" value="RNA POLYMERASE ECF-TYPE SIGMA FACTO"/>
    <property type="match status" value="1"/>
</dbReference>
<dbReference type="Proteomes" id="UP001595616">
    <property type="component" value="Unassembled WGS sequence"/>
</dbReference>
<dbReference type="InterPro" id="IPR036388">
    <property type="entry name" value="WH-like_DNA-bd_sf"/>
</dbReference>
<dbReference type="Pfam" id="PF08281">
    <property type="entry name" value="Sigma70_r4_2"/>
    <property type="match status" value="1"/>
</dbReference>
<sequence length="192" mass="22540">MLFKKDKTFNLLKVLEGCEANKASAQKQLFENYYGLAKRICLRYAANSDEVDEMINDGFLKIFAKISFYDRKQSFEAWFRTVLVRTCIDYYRKNSPKVSFIDVQEARYLEQNDYLLERLSAEEILELVQKLPPSYRMVFSLNVVEGYSHAEIGEMLGINEGTSRSNLAKARMKLQEWVKRYLDETVNQDNHV</sequence>
<dbReference type="EMBL" id="JBHRYQ010000001">
    <property type="protein sequence ID" value="MFC3810952.1"/>
    <property type="molecule type" value="Genomic_DNA"/>
</dbReference>
<keyword evidence="2" id="KW-0805">Transcription regulation</keyword>
<evidence type="ECO:0000259" key="5">
    <source>
        <dbReference type="Pfam" id="PF04542"/>
    </source>
</evidence>
<dbReference type="NCBIfam" id="TIGR02937">
    <property type="entry name" value="sigma70-ECF"/>
    <property type="match status" value="1"/>
</dbReference>
<keyword evidence="3" id="KW-0731">Sigma factor</keyword>
<evidence type="ECO:0000256" key="3">
    <source>
        <dbReference type="ARBA" id="ARBA00023082"/>
    </source>
</evidence>
<dbReference type="Pfam" id="PF04542">
    <property type="entry name" value="Sigma70_r2"/>
    <property type="match status" value="1"/>
</dbReference>
<dbReference type="SUPFAM" id="SSF88659">
    <property type="entry name" value="Sigma3 and sigma4 domains of RNA polymerase sigma factors"/>
    <property type="match status" value="1"/>
</dbReference>
<dbReference type="PANTHER" id="PTHR43133:SF46">
    <property type="entry name" value="RNA POLYMERASE SIGMA-70 FACTOR ECF SUBFAMILY"/>
    <property type="match status" value="1"/>
</dbReference>
<dbReference type="RefSeq" id="WP_379837516.1">
    <property type="nucleotide sequence ID" value="NZ_JBHRYQ010000001.1"/>
</dbReference>
<evidence type="ECO:0000313" key="8">
    <source>
        <dbReference type="Proteomes" id="UP001595616"/>
    </source>
</evidence>
<dbReference type="InterPro" id="IPR013324">
    <property type="entry name" value="RNA_pol_sigma_r3/r4-like"/>
</dbReference>
<feature type="domain" description="RNA polymerase sigma factor 70 region 4 type 2" evidence="6">
    <location>
        <begin position="122"/>
        <end position="174"/>
    </location>
</feature>
<gene>
    <name evidence="7" type="ORF">ACFOOI_09830</name>
</gene>
<dbReference type="InterPro" id="IPR013249">
    <property type="entry name" value="RNA_pol_sigma70_r4_t2"/>
</dbReference>
<dbReference type="InterPro" id="IPR039425">
    <property type="entry name" value="RNA_pol_sigma-70-like"/>
</dbReference>
<keyword evidence="8" id="KW-1185">Reference proteome</keyword>
<dbReference type="Gene3D" id="1.10.1740.10">
    <property type="match status" value="1"/>
</dbReference>
<feature type="domain" description="RNA polymerase sigma-70 region 2" evidence="5">
    <location>
        <begin position="29"/>
        <end position="95"/>
    </location>
</feature>